<feature type="transmembrane region" description="Helical" evidence="1">
    <location>
        <begin position="251"/>
        <end position="276"/>
    </location>
</feature>
<gene>
    <name evidence="2" type="ORF">CLV67_118184</name>
</gene>
<dbReference type="RefSeq" id="WP_106326492.1">
    <property type="nucleotide sequence ID" value="NZ_BOMO01000063.1"/>
</dbReference>
<proteinExistence type="predicted"/>
<dbReference type="EMBL" id="PVMZ01000018">
    <property type="protein sequence ID" value="PRX16853.1"/>
    <property type="molecule type" value="Genomic_DNA"/>
</dbReference>
<comment type="caution">
    <text evidence="2">The sequence shown here is derived from an EMBL/GenBank/DDBJ whole genome shotgun (WGS) entry which is preliminary data.</text>
</comment>
<evidence type="ECO:0000313" key="3">
    <source>
        <dbReference type="Proteomes" id="UP000239415"/>
    </source>
</evidence>
<feature type="transmembrane region" description="Helical" evidence="1">
    <location>
        <begin position="42"/>
        <end position="63"/>
    </location>
</feature>
<keyword evidence="3" id="KW-1185">Reference proteome</keyword>
<organism evidence="2 3">
    <name type="scientific">Actinoplanes italicus</name>
    <dbReference type="NCBI Taxonomy" id="113567"/>
    <lineage>
        <taxon>Bacteria</taxon>
        <taxon>Bacillati</taxon>
        <taxon>Actinomycetota</taxon>
        <taxon>Actinomycetes</taxon>
        <taxon>Micromonosporales</taxon>
        <taxon>Micromonosporaceae</taxon>
        <taxon>Actinoplanes</taxon>
    </lineage>
</organism>
<keyword evidence="1" id="KW-0812">Transmembrane</keyword>
<evidence type="ECO:0000313" key="2">
    <source>
        <dbReference type="EMBL" id="PRX16853.1"/>
    </source>
</evidence>
<dbReference type="OrthoDB" id="3298623at2"/>
<protein>
    <submittedName>
        <fullName evidence="2">Uncharacterized protein</fullName>
    </submittedName>
</protein>
<evidence type="ECO:0000256" key="1">
    <source>
        <dbReference type="SAM" id="Phobius"/>
    </source>
</evidence>
<dbReference type="AlphaFoldDB" id="A0A2T0K2Q5"/>
<sequence length="472" mass="51382">MTTARALGHRFVGVVVLVAGSAALAAMVWLGQQALSRIDDRYGVRSPGVAMLLLAVIILGFAFQRRDAAGALTRHARRAGWRALDPDTLVWPWPEGPAMVRRAWSIEADGLPVIAGTVEWTGDAFAGLVDQPAGAGVFVVVPLARPVPPMALHLPFQRVGDSPLLDLPDLRWSYLNGTIPAWTARDRTLFTVTPAEESIKPAMIDKAVDRTLRIPGLLGLDRGVPPAGDDRDGTAERRVARARHWRGKAFLIPYAGMVVYLVLALVELLMIGLYAFRDTEPGGLLLALLCPALVLAFLVRPAWSRLAVLRHARRAGWERIRPGSREWPWTDLRQQGSIRVRAAWSFRSGGFPVTAGRISWDGNALADATPERDGSGVFVVLRLPEPIPSAAMRLPGRLVGDVGTADEVALRAAFRRGEIPPWTARGRELFVVTGDTGSVRPKTIDDAVRRTLHIARLLGCRPGDDRPPGEAR</sequence>
<keyword evidence="1" id="KW-0472">Membrane</keyword>
<feature type="transmembrane region" description="Helical" evidence="1">
    <location>
        <begin position="282"/>
        <end position="303"/>
    </location>
</feature>
<dbReference type="Proteomes" id="UP000239415">
    <property type="component" value="Unassembled WGS sequence"/>
</dbReference>
<reference evidence="2 3" key="1">
    <citation type="submission" date="2018-03" db="EMBL/GenBank/DDBJ databases">
        <title>Genomic Encyclopedia of Archaeal and Bacterial Type Strains, Phase II (KMG-II): from individual species to whole genera.</title>
        <authorList>
            <person name="Goeker M."/>
        </authorList>
    </citation>
    <scope>NUCLEOTIDE SEQUENCE [LARGE SCALE GENOMIC DNA]</scope>
    <source>
        <strain evidence="2 3">DSM 43146</strain>
    </source>
</reference>
<name>A0A2T0K2Q5_9ACTN</name>
<accession>A0A2T0K2Q5</accession>
<feature type="transmembrane region" description="Helical" evidence="1">
    <location>
        <begin position="12"/>
        <end position="30"/>
    </location>
</feature>
<keyword evidence="1" id="KW-1133">Transmembrane helix</keyword>